<dbReference type="InterPro" id="IPR052337">
    <property type="entry name" value="SAT4-like"/>
</dbReference>
<evidence type="ECO:0000259" key="8">
    <source>
        <dbReference type="Pfam" id="PF20684"/>
    </source>
</evidence>
<keyword evidence="4 7" id="KW-0472">Membrane</keyword>
<dbReference type="Pfam" id="PF20684">
    <property type="entry name" value="Fung_rhodopsin"/>
    <property type="match status" value="1"/>
</dbReference>
<dbReference type="OMA" id="PFFRRWW"/>
<keyword evidence="10" id="KW-1185">Reference proteome</keyword>
<protein>
    <submittedName>
        <fullName evidence="9">Genomic scaffold, ProqFM164S01</fullName>
    </submittedName>
</protein>
<evidence type="ECO:0000256" key="2">
    <source>
        <dbReference type="ARBA" id="ARBA00022692"/>
    </source>
</evidence>
<evidence type="ECO:0000256" key="3">
    <source>
        <dbReference type="ARBA" id="ARBA00022989"/>
    </source>
</evidence>
<keyword evidence="2 7" id="KW-0812">Transmembrane</keyword>
<evidence type="ECO:0000256" key="1">
    <source>
        <dbReference type="ARBA" id="ARBA00004141"/>
    </source>
</evidence>
<sequence>MPSITATGDFGPAPAGVDLAKNQTGNLLGAVIPVAVFGTIAVILRLVAPMKNKEARKLALDDYLIVAALIFSWGTAISCFISIPYGNGYHLQSLNKAEFITVWKILFAYVMIYATAITFTKSSIVFFYGRIFNFRWSLGFCMFLVLGYWVTIIVTVAVACRPLPYFWLAYTDPTAVGVCIDVPKFFFGNGIAAMLIDVIILCMPMPTIYKLQMQSSQKLAVVGILLLGSFVCVASICRIISLQNNTHGTDATWTMAPVFIWSSVEPFVGIICACLPTFGPFFRRWWSKARTGRSSNSRNTPSGENASASPSTTWLRKPRAKKPPMDSLFSINEFSCVDEVELMNDISGPRSLRDEAVSDHHDVERGDPCAITVHQEVDVTWDKYKTRK</sequence>
<feature type="transmembrane region" description="Helical" evidence="7">
    <location>
        <begin position="60"/>
        <end position="85"/>
    </location>
</feature>
<name>W6PZQ8_PENRF</name>
<comment type="subcellular location">
    <subcellularLocation>
        <location evidence="1">Membrane</location>
        <topology evidence="1">Multi-pass membrane protein</topology>
    </subcellularLocation>
</comment>
<feature type="compositionally biased region" description="Polar residues" evidence="6">
    <location>
        <begin position="292"/>
        <end position="314"/>
    </location>
</feature>
<feature type="domain" description="Rhodopsin" evidence="8">
    <location>
        <begin position="45"/>
        <end position="284"/>
    </location>
</feature>
<reference evidence="9" key="1">
    <citation type="journal article" date="2014" name="Nat. Commun.">
        <title>Multiple recent horizontal transfers of a large genomic region in cheese making fungi.</title>
        <authorList>
            <person name="Cheeseman K."/>
            <person name="Ropars J."/>
            <person name="Renault P."/>
            <person name="Dupont J."/>
            <person name="Gouzy J."/>
            <person name="Branca A."/>
            <person name="Abraham A.L."/>
            <person name="Ceppi M."/>
            <person name="Conseiller E."/>
            <person name="Debuchy R."/>
            <person name="Malagnac F."/>
            <person name="Goarin A."/>
            <person name="Silar P."/>
            <person name="Lacoste S."/>
            <person name="Sallet E."/>
            <person name="Bensimon A."/>
            <person name="Giraud T."/>
            <person name="Brygoo Y."/>
        </authorList>
    </citation>
    <scope>NUCLEOTIDE SEQUENCE [LARGE SCALE GENOMIC DNA]</scope>
    <source>
        <strain evidence="9">FM164</strain>
    </source>
</reference>
<feature type="region of interest" description="Disordered" evidence="6">
    <location>
        <begin position="291"/>
        <end position="322"/>
    </location>
</feature>
<evidence type="ECO:0000313" key="10">
    <source>
        <dbReference type="Proteomes" id="UP000030686"/>
    </source>
</evidence>
<accession>W6PZQ8</accession>
<dbReference type="OrthoDB" id="5429740at2759"/>
<gene>
    <name evidence="9" type="ORF">PROQFM164_S01g003347</name>
</gene>
<proteinExistence type="inferred from homology"/>
<feature type="transmembrane region" description="Helical" evidence="7">
    <location>
        <begin position="219"/>
        <end position="241"/>
    </location>
</feature>
<keyword evidence="3 7" id="KW-1133">Transmembrane helix</keyword>
<feature type="transmembrane region" description="Helical" evidence="7">
    <location>
        <begin position="27"/>
        <end position="48"/>
    </location>
</feature>
<dbReference type="STRING" id="1365484.W6PZQ8"/>
<evidence type="ECO:0000256" key="5">
    <source>
        <dbReference type="ARBA" id="ARBA00038359"/>
    </source>
</evidence>
<dbReference type="AlphaFoldDB" id="W6PZQ8"/>
<evidence type="ECO:0000313" key="9">
    <source>
        <dbReference type="EMBL" id="CDM29535.1"/>
    </source>
</evidence>
<evidence type="ECO:0000256" key="7">
    <source>
        <dbReference type="SAM" id="Phobius"/>
    </source>
</evidence>
<dbReference type="GO" id="GO:0016020">
    <property type="term" value="C:membrane"/>
    <property type="evidence" value="ECO:0007669"/>
    <property type="project" value="UniProtKB-SubCell"/>
</dbReference>
<dbReference type="PANTHER" id="PTHR33048:SF163">
    <property type="entry name" value="INTEGRAL MEMBRANE PROTEIN (AFU_ORTHOLOGUE AFUA_8G05510)"/>
    <property type="match status" value="1"/>
</dbReference>
<dbReference type="PANTHER" id="PTHR33048">
    <property type="entry name" value="PTH11-LIKE INTEGRAL MEMBRANE PROTEIN (AFU_ORTHOLOGUE AFUA_5G11245)"/>
    <property type="match status" value="1"/>
</dbReference>
<dbReference type="EMBL" id="HG792015">
    <property type="protein sequence ID" value="CDM29535.1"/>
    <property type="molecule type" value="Genomic_DNA"/>
</dbReference>
<comment type="similarity">
    <text evidence="5">Belongs to the SAT4 family.</text>
</comment>
<organism evidence="9 10">
    <name type="scientific">Penicillium roqueforti (strain FM164)</name>
    <dbReference type="NCBI Taxonomy" id="1365484"/>
    <lineage>
        <taxon>Eukaryota</taxon>
        <taxon>Fungi</taxon>
        <taxon>Dikarya</taxon>
        <taxon>Ascomycota</taxon>
        <taxon>Pezizomycotina</taxon>
        <taxon>Eurotiomycetes</taxon>
        <taxon>Eurotiomycetidae</taxon>
        <taxon>Eurotiales</taxon>
        <taxon>Aspergillaceae</taxon>
        <taxon>Penicillium</taxon>
    </lineage>
</organism>
<evidence type="ECO:0000256" key="6">
    <source>
        <dbReference type="SAM" id="MobiDB-lite"/>
    </source>
</evidence>
<feature type="transmembrane region" description="Helical" evidence="7">
    <location>
        <begin position="253"/>
        <end position="278"/>
    </location>
</feature>
<feature type="transmembrane region" description="Helical" evidence="7">
    <location>
        <begin position="185"/>
        <end position="207"/>
    </location>
</feature>
<evidence type="ECO:0000256" key="4">
    <source>
        <dbReference type="ARBA" id="ARBA00023136"/>
    </source>
</evidence>
<dbReference type="InterPro" id="IPR049326">
    <property type="entry name" value="Rhodopsin_dom_fungi"/>
</dbReference>
<feature type="transmembrane region" description="Helical" evidence="7">
    <location>
        <begin position="140"/>
        <end position="165"/>
    </location>
</feature>
<dbReference type="Proteomes" id="UP000030686">
    <property type="component" value="Unassembled WGS sequence"/>
</dbReference>
<feature type="transmembrane region" description="Helical" evidence="7">
    <location>
        <begin position="105"/>
        <end position="128"/>
    </location>
</feature>